<feature type="compositionally biased region" description="Basic residues" evidence="1">
    <location>
        <begin position="7"/>
        <end position="17"/>
    </location>
</feature>
<comment type="caution">
    <text evidence="2">The sequence shown here is derived from an EMBL/GenBank/DDBJ whole genome shotgun (WGS) entry which is preliminary data.</text>
</comment>
<reference evidence="2" key="1">
    <citation type="submission" date="2023-06" db="EMBL/GenBank/DDBJ databases">
        <authorList>
            <person name="Kurt Z."/>
        </authorList>
    </citation>
    <scope>NUCLEOTIDE SEQUENCE</scope>
</reference>
<name>A0AA86V596_9EUKA</name>
<evidence type="ECO:0000313" key="4">
    <source>
        <dbReference type="Proteomes" id="UP001642409"/>
    </source>
</evidence>
<dbReference type="EMBL" id="CATOUU010001176">
    <property type="protein sequence ID" value="CAI9976961.1"/>
    <property type="molecule type" value="Genomic_DNA"/>
</dbReference>
<reference evidence="3 4" key="2">
    <citation type="submission" date="2024-07" db="EMBL/GenBank/DDBJ databases">
        <authorList>
            <person name="Akdeniz Z."/>
        </authorList>
    </citation>
    <scope>NUCLEOTIDE SEQUENCE [LARGE SCALE GENOMIC DNA]</scope>
</reference>
<accession>A0AA86V596</accession>
<evidence type="ECO:0000313" key="2">
    <source>
        <dbReference type="EMBL" id="CAI9976961.1"/>
    </source>
</evidence>
<feature type="region of interest" description="Disordered" evidence="1">
    <location>
        <begin position="1"/>
        <end position="49"/>
    </location>
</feature>
<evidence type="ECO:0000256" key="1">
    <source>
        <dbReference type="SAM" id="MobiDB-lite"/>
    </source>
</evidence>
<organism evidence="2">
    <name type="scientific">Hexamita inflata</name>
    <dbReference type="NCBI Taxonomy" id="28002"/>
    <lineage>
        <taxon>Eukaryota</taxon>
        <taxon>Metamonada</taxon>
        <taxon>Diplomonadida</taxon>
        <taxon>Hexamitidae</taxon>
        <taxon>Hexamitinae</taxon>
        <taxon>Hexamita</taxon>
    </lineage>
</organism>
<sequence>MFGSRPNKTKSPKKRQNKREPLENPENQFEEREETEEKEEQKTEQKYQNIPDFNSKFASFYIKEQQFSLTTRAVKRPRTLFVAQNNYVVAEGNLYQIEEDIPLPKVQPGYDFKIFMQQTVRARKFEIGHEATTPDDRTKYNPMIQPVNLKLSQIQCFADVYEPVGVEIEKVGIILSSQAREEMQCPQPCKILPKACRKVMTNKFKGKDEEFSICRPHNQQREQF</sequence>
<protein>
    <submittedName>
        <fullName evidence="2">Uncharacterized protein</fullName>
    </submittedName>
</protein>
<dbReference type="AlphaFoldDB" id="A0AA86V596"/>
<gene>
    <name evidence="3" type="ORF">HINF_LOCUS52858</name>
    <name evidence="2" type="ORF">HINF_LOCUS64606</name>
</gene>
<proteinExistence type="predicted"/>
<keyword evidence="4" id="KW-1185">Reference proteome</keyword>
<evidence type="ECO:0000313" key="3">
    <source>
        <dbReference type="EMBL" id="CAL6067095.1"/>
    </source>
</evidence>
<dbReference type="EMBL" id="CAXDID020000266">
    <property type="protein sequence ID" value="CAL6067095.1"/>
    <property type="molecule type" value="Genomic_DNA"/>
</dbReference>
<dbReference type="Proteomes" id="UP001642409">
    <property type="component" value="Unassembled WGS sequence"/>
</dbReference>